<accession>A0ABT2H918</accession>
<name>A0ABT2H918_9MICO</name>
<organism evidence="1 2">
    <name type="scientific">Herbiconiux daphne</name>
    <dbReference type="NCBI Taxonomy" id="2970914"/>
    <lineage>
        <taxon>Bacteria</taxon>
        <taxon>Bacillati</taxon>
        <taxon>Actinomycetota</taxon>
        <taxon>Actinomycetes</taxon>
        <taxon>Micrococcales</taxon>
        <taxon>Microbacteriaceae</taxon>
        <taxon>Herbiconiux</taxon>
    </lineage>
</organism>
<reference evidence="1" key="1">
    <citation type="submission" date="2022-08" db="EMBL/GenBank/DDBJ databases">
        <authorList>
            <person name="Deng Y."/>
            <person name="Han X.-F."/>
            <person name="Zhang Y.-Q."/>
        </authorList>
    </citation>
    <scope>NUCLEOTIDE SEQUENCE</scope>
    <source>
        <strain evidence="1">CPCC 203386</strain>
    </source>
</reference>
<comment type="caution">
    <text evidence="1">The sequence shown here is derived from an EMBL/GenBank/DDBJ whole genome shotgun (WGS) entry which is preliminary data.</text>
</comment>
<proteinExistence type="predicted"/>
<protein>
    <submittedName>
        <fullName evidence="1">Uncharacterized protein</fullName>
    </submittedName>
</protein>
<dbReference type="Proteomes" id="UP001165586">
    <property type="component" value="Unassembled WGS sequence"/>
</dbReference>
<sequence length="91" mass="10317">MNTNQAVNLNNRPQGFNYAVIYAEGLNNALPDSIPNPAHEIGFFLQSVSKFNNSQSYQYNCRVDVFGTWGLDYMSALEGTLVNVKRMHEDR</sequence>
<dbReference type="EMBL" id="JANLCJ010000023">
    <property type="protein sequence ID" value="MCS5736406.1"/>
    <property type="molecule type" value="Genomic_DNA"/>
</dbReference>
<evidence type="ECO:0000313" key="1">
    <source>
        <dbReference type="EMBL" id="MCS5736406.1"/>
    </source>
</evidence>
<gene>
    <name evidence="1" type="ORF">N1032_21975</name>
</gene>
<keyword evidence="2" id="KW-1185">Reference proteome</keyword>
<evidence type="ECO:0000313" key="2">
    <source>
        <dbReference type="Proteomes" id="UP001165586"/>
    </source>
</evidence>
<dbReference type="RefSeq" id="WP_259542326.1">
    <property type="nucleotide sequence ID" value="NZ_JANLCJ010000023.1"/>
</dbReference>